<dbReference type="EnsemblPlants" id="KQJ83811">
    <property type="protein sequence ID" value="KQJ83811"/>
    <property type="gene ID" value="BRADI_5g17010v3"/>
</dbReference>
<dbReference type="Gramene" id="KQJ83811">
    <property type="protein sequence ID" value="KQJ83811"/>
    <property type="gene ID" value="BRADI_5g17010v3"/>
</dbReference>
<evidence type="ECO:0000313" key="3">
    <source>
        <dbReference type="EnsemblPlants" id="KQJ83811"/>
    </source>
</evidence>
<dbReference type="InParanoid" id="I1J048"/>
<name>I1J048_BRADI</name>
<dbReference type="OMA" id="NIVAIPC"/>
<evidence type="ECO:0000256" key="1">
    <source>
        <dbReference type="SAM" id="MobiDB-lite"/>
    </source>
</evidence>
<evidence type="ECO:0000313" key="2">
    <source>
        <dbReference type="EMBL" id="KQJ83811.1"/>
    </source>
</evidence>
<feature type="compositionally biased region" description="Low complexity" evidence="1">
    <location>
        <begin position="92"/>
        <end position="101"/>
    </location>
</feature>
<dbReference type="AlphaFoldDB" id="I1J048"/>
<reference evidence="2 3" key="1">
    <citation type="journal article" date="2010" name="Nature">
        <title>Genome sequencing and analysis of the model grass Brachypodium distachyon.</title>
        <authorList>
            <consortium name="International Brachypodium Initiative"/>
        </authorList>
    </citation>
    <scope>NUCLEOTIDE SEQUENCE [LARGE SCALE GENOMIC DNA]</scope>
    <source>
        <strain evidence="2 3">Bd21</strain>
    </source>
</reference>
<dbReference type="eggNOG" id="ENOG502R4KG">
    <property type="taxonomic scope" value="Eukaryota"/>
</dbReference>
<organism evidence="3">
    <name type="scientific">Brachypodium distachyon</name>
    <name type="common">Purple false brome</name>
    <name type="synonym">Trachynia distachya</name>
    <dbReference type="NCBI Taxonomy" id="15368"/>
    <lineage>
        <taxon>Eukaryota</taxon>
        <taxon>Viridiplantae</taxon>
        <taxon>Streptophyta</taxon>
        <taxon>Embryophyta</taxon>
        <taxon>Tracheophyta</taxon>
        <taxon>Spermatophyta</taxon>
        <taxon>Magnoliopsida</taxon>
        <taxon>Liliopsida</taxon>
        <taxon>Poales</taxon>
        <taxon>Poaceae</taxon>
        <taxon>BOP clade</taxon>
        <taxon>Pooideae</taxon>
        <taxon>Stipodae</taxon>
        <taxon>Brachypodieae</taxon>
        <taxon>Brachypodium</taxon>
    </lineage>
</organism>
<dbReference type="EMBL" id="CM000884">
    <property type="protein sequence ID" value="KQJ83811.1"/>
    <property type="molecule type" value="Genomic_DNA"/>
</dbReference>
<protein>
    <submittedName>
        <fullName evidence="2 3">Uncharacterized protein</fullName>
    </submittedName>
</protein>
<accession>I1J048</accession>
<sequence>MRFFKKKPEQPERCVTVRVDQPGYSSHVFRLPASHLRSAHFAALMANAEEEYGVEGNIVAIPCKLGDFISAMVRTVTRAPFKPSRLPDYYYEEPSSSPRSRNLGWFLARPQ</sequence>
<dbReference type="OrthoDB" id="708235at2759"/>
<reference evidence="3" key="3">
    <citation type="submission" date="2018-08" db="UniProtKB">
        <authorList>
            <consortium name="EnsemblPlants"/>
        </authorList>
    </citation>
    <scope>IDENTIFICATION</scope>
    <source>
        <strain evidence="3">cv. Bd21</strain>
    </source>
</reference>
<dbReference type="HOGENOM" id="CLU_2161903_0_0_1"/>
<keyword evidence="4" id="KW-1185">Reference proteome</keyword>
<dbReference type="Proteomes" id="UP000008810">
    <property type="component" value="Chromosome 5"/>
</dbReference>
<feature type="region of interest" description="Disordered" evidence="1">
    <location>
        <begin position="92"/>
        <end position="111"/>
    </location>
</feature>
<reference evidence="2" key="2">
    <citation type="submission" date="2017-06" db="EMBL/GenBank/DDBJ databases">
        <title>WGS assembly of Brachypodium distachyon.</title>
        <authorList>
            <consortium name="The International Brachypodium Initiative"/>
            <person name="Lucas S."/>
            <person name="Harmon-Smith M."/>
            <person name="Lail K."/>
            <person name="Tice H."/>
            <person name="Grimwood J."/>
            <person name="Bruce D."/>
            <person name="Barry K."/>
            <person name="Shu S."/>
            <person name="Lindquist E."/>
            <person name="Wang M."/>
            <person name="Pitluck S."/>
            <person name="Vogel J.P."/>
            <person name="Garvin D.F."/>
            <person name="Mockler T.C."/>
            <person name="Schmutz J."/>
            <person name="Rokhsar D."/>
            <person name="Bevan M.W."/>
        </authorList>
    </citation>
    <scope>NUCLEOTIDE SEQUENCE</scope>
    <source>
        <strain evidence="2">Bd21</strain>
    </source>
</reference>
<proteinExistence type="predicted"/>
<gene>
    <name evidence="2" type="ORF">BRADI_5g17010v3</name>
</gene>
<evidence type="ECO:0000313" key="4">
    <source>
        <dbReference type="Proteomes" id="UP000008810"/>
    </source>
</evidence>